<evidence type="ECO:0000313" key="2">
    <source>
        <dbReference type="Proteomes" id="UP000290365"/>
    </source>
</evidence>
<sequence>MYRGRGKIDLHFAHTPILVAFAYDGKARLMIPTDQVMGRFVPLSLNCKSPIFAPDKETGFS</sequence>
<gene>
    <name evidence="1" type="ORF">EPA93_10955</name>
</gene>
<name>A0A4P6JN48_KTERU</name>
<dbReference type="Proteomes" id="UP000290365">
    <property type="component" value="Chromosome"/>
</dbReference>
<dbReference type="RefSeq" id="WP_129887344.1">
    <property type="nucleotide sequence ID" value="NZ_CP035758.1"/>
</dbReference>
<proteinExistence type="predicted"/>
<dbReference type="AlphaFoldDB" id="A0A4P6JN48"/>
<dbReference type="KEGG" id="kbs:EPA93_10955"/>
<organism evidence="1 2">
    <name type="scientific">Ktedonosporobacter rubrisoli</name>
    <dbReference type="NCBI Taxonomy" id="2509675"/>
    <lineage>
        <taxon>Bacteria</taxon>
        <taxon>Bacillati</taxon>
        <taxon>Chloroflexota</taxon>
        <taxon>Ktedonobacteria</taxon>
        <taxon>Ktedonobacterales</taxon>
        <taxon>Ktedonosporobacteraceae</taxon>
        <taxon>Ktedonosporobacter</taxon>
    </lineage>
</organism>
<dbReference type="EMBL" id="CP035758">
    <property type="protein sequence ID" value="QBD76500.1"/>
    <property type="molecule type" value="Genomic_DNA"/>
</dbReference>
<keyword evidence="2" id="KW-1185">Reference proteome</keyword>
<evidence type="ECO:0000313" key="1">
    <source>
        <dbReference type="EMBL" id="QBD76500.1"/>
    </source>
</evidence>
<protein>
    <submittedName>
        <fullName evidence="1">Uncharacterized protein</fullName>
    </submittedName>
</protein>
<reference evidence="1 2" key="1">
    <citation type="submission" date="2019-01" db="EMBL/GenBank/DDBJ databases">
        <title>Ktedonosporobacter rubrisoli SCAWS-G2.</title>
        <authorList>
            <person name="Huang Y."/>
            <person name="Yan B."/>
        </authorList>
    </citation>
    <scope>NUCLEOTIDE SEQUENCE [LARGE SCALE GENOMIC DNA]</scope>
    <source>
        <strain evidence="1 2">SCAWS-G2</strain>
    </source>
</reference>
<accession>A0A4P6JN48</accession>